<dbReference type="Pfam" id="PF00703">
    <property type="entry name" value="Glyco_hydro_2"/>
    <property type="match status" value="1"/>
</dbReference>
<protein>
    <submittedName>
        <fullName evidence="8">Beta-galactosidase</fullName>
    </submittedName>
</protein>
<feature type="domain" description="Glycoside hydrolase family 2 catalytic" evidence="6">
    <location>
        <begin position="359"/>
        <end position="482"/>
    </location>
</feature>
<gene>
    <name evidence="8" type="ORF">E5353_14690</name>
</gene>
<keyword evidence="4" id="KW-1133">Transmembrane helix</keyword>
<dbReference type="Pfam" id="PF02837">
    <property type="entry name" value="Glyco_hydro_2_N"/>
    <property type="match status" value="1"/>
</dbReference>
<sequence length="621" mass="70761">MKIVMKEMAKYSYIYGVLIMWVCCTGSYAQWKPAGNRIVTEWAAQVDVSNVLPEYPRPLMERTEWVNLNGLWQYAILPSGKAMPKTYDGEILVPFAVESALSGVGKELGENNELWYRRAFSVPSRWKGQRVLLNFGAVDWKTTVWVNGTKLGEHCGGFTPFAFDITQALKKGENEVVVRVWDPTDKGKQARGKQVSTPGHIWYTPVSGIWQTVWLEPVPERAIENIRMTPDIDGGKLTVETTVNNPKANDRIEVKVLDGNKVIASGSALNHTSVEIPMPADCKLWSPDSPSLYDLEISFYADGKLQDKVKSYTAMRKFSTRRDEKGYMRLQLNNKDIFHFGPLDQGWWPDGLYTAPTDKALCYDIEKTKELGFNMIRKHLKVEPARWYAHCDRLGMMVWQDMPNGDKNQDWQYKQFYYGPEMVRTSESEAIYRKEWKEVMDCLYSYPCIGVWTPFNEAMGQFKSVEIADWTKKYDPTRPVNPASGGNYFPCGDILDLHSYPEPVMFLFDADRVNVIGEFGGIGMALKGHLWNEDRNWGYGDLKGKEEATEEYLKYANRLKELSALGLCGAVYTQTTDVESEINGLMTYDRKVVKMNADALQKVNSEVCRCLDNPSPAKSSH</sequence>
<dbReference type="InterPro" id="IPR006103">
    <property type="entry name" value="Glyco_hydro_2_cat"/>
</dbReference>
<evidence type="ECO:0000259" key="7">
    <source>
        <dbReference type="Pfam" id="PF02837"/>
    </source>
</evidence>
<comment type="caution">
    <text evidence="8">The sequence shown here is derived from an EMBL/GenBank/DDBJ whole genome shotgun (WGS) entry which is preliminary data.</text>
</comment>
<dbReference type="Gene3D" id="2.60.40.10">
    <property type="entry name" value="Immunoglobulins"/>
    <property type="match status" value="1"/>
</dbReference>
<evidence type="ECO:0000313" key="9">
    <source>
        <dbReference type="Proteomes" id="UP000309566"/>
    </source>
</evidence>
<dbReference type="PANTHER" id="PTHR42732">
    <property type="entry name" value="BETA-GALACTOSIDASE"/>
    <property type="match status" value="1"/>
</dbReference>
<evidence type="ECO:0000256" key="1">
    <source>
        <dbReference type="ARBA" id="ARBA00007401"/>
    </source>
</evidence>
<dbReference type="InterPro" id="IPR051913">
    <property type="entry name" value="GH2_Domain-Containing"/>
</dbReference>
<feature type="domain" description="Glycosyl hydrolases family 2 sugar binding" evidence="7">
    <location>
        <begin position="110"/>
        <end position="184"/>
    </location>
</feature>
<dbReference type="InterPro" id="IPR013783">
    <property type="entry name" value="Ig-like_fold"/>
</dbReference>
<dbReference type="SUPFAM" id="SSF49303">
    <property type="entry name" value="beta-Galactosidase/glucuronidase domain"/>
    <property type="match status" value="1"/>
</dbReference>
<dbReference type="PANTHER" id="PTHR42732:SF2">
    <property type="entry name" value="BETA-MANNOSIDASE"/>
    <property type="match status" value="1"/>
</dbReference>
<dbReference type="Proteomes" id="UP000309566">
    <property type="component" value="Unassembled WGS sequence"/>
</dbReference>
<dbReference type="SUPFAM" id="SSF49785">
    <property type="entry name" value="Galactose-binding domain-like"/>
    <property type="match status" value="1"/>
</dbReference>
<dbReference type="GO" id="GO:0005975">
    <property type="term" value="P:carbohydrate metabolic process"/>
    <property type="evidence" value="ECO:0007669"/>
    <property type="project" value="InterPro"/>
</dbReference>
<dbReference type="Pfam" id="PF02836">
    <property type="entry name" value="Glyco_hydro_2_C"/>
    <property type="match status" value="1"/>
</dbReference>
<evidence type="ECO:0000256" key="2">
    <source>
        <dbReference type="ARBA" id="ARBA00022801"/>
    </source>
</evidence>
<keyword evidence="4" id="KW-0812">Transmembrane</keyword>
<evidence type="ECO:0000259" key="5">
    <source>
        <dbReference type="Pfam" id="PF00703"/>
    </source>
</evidence>
<dbReference type="SUPFAM" id="SSF51445">
    <property type="entry name" value="(Trans)glycosidases"/>
    <property type="match status" value="1"/>
</dbReference>
<comment type="similarity">
    <text evidence="1">Belongs to the glycosyl hydrolase 2 family.</text>
</comment>
<evidence type="ECO:0000256" key="3">
    <source>
        <dbReference type="ARBA" id="ARBA00023295"/>
    </source>
</evidence>
<reference evidence="8 9" key="1">
    <citation type="submission" date="2019-04" db="EMBL/GenBank/DDBJ databases">
        <title>Microbes associate with the intestines of laboratory mice.</title>
        <authorList>
            <person name="Navarre W."/>
            <person name="Wong E."/>
            <person name="Huang K."/>
            <person name="Tropini C."/>
            <person name="Ng K."/>
            <person name="Yu B."/>
        </authorList>
    </citation>
    <scope>NUCLEOTIDE SEQUENCE [LARGE SCALE GENOMIC DNA]</scope>
    <source>
        <strain evidence="8 9">NM63_1-25</strain>
    </source>
</reference>
<evidence type="ECO:0000256" key="4">
    <source>
        <dbReference type="SAM" id="Phobius"/>
    </source>
</evidence>
<dbReference type="Gene3D" id="2.60.120.260">
    <property type="entry name" value="Galactose-binding domain-like"/>
    <property type="match status" value="1"/>
</dbReference>
<keyword evidence="3" id="KW-0326">Glycosidase</keyword>
<proteinExistence type="inferred from homology"/>
<dbReference type="InterPro" id="IPR036156">
    <property type="entry name" value="Beta-gal/glucu_dom_sf"/>
</dbReference>
<dbReference type="InterPro" id="IPR008979">
    <property type="entry name" value="Galactose-bd-like_sf"/>
</dbReference>
<feature type="transmembrane region" description="Helical" evidence="4">
    <location>
        <begin position="12"/>
        <end position="31"/>
    </location>
</feature>
<keyword evidence="4" id="KW-0472">Membrane</keyword>
<keyword evidence="2" id="KW-0378">Hydrolase</keyword>
<dbReference type="InterPro" id="IPR017853">
    <property type="entry name" value="GH"/>
</dbReference>
<feature type="domain" description="Glycoside hydrolase family 2 immunoglobulin-like beta-sandwich" evidence="5">
    <location>
        <begin position="223"/>
        <end position="316"/>
    </location>
</feature>
<dbReference type="Gene3D" id="3.20.20.80">
    <property type="entry name" value="Glycosidases"/>
    <property type="match status" value="1"/>
</dbReference>
<dbReference type="EMBL" id="SRYX01000067">
    <property type="protein sequence ID" value="TGY30433.1"/>
    <property type="molecule type" value="Genomic_DNA"/>
</dbReference>
<dbReference type="InterPro" id="IPR006104">
    <property type="entry name" value="Glyco_hydro_2_N"/>
</dbReference>
<dbReference type="InterPro" id="IPR006102">
    <property type="entry name" value="Ig-like_GH2"/>
</dbReference>
<name>A0A4S2CR57_9BACE</name>
<evidence type="ECO:0000259" key="6">
    <source>
        <dbReference type="Pfam" id="PF02836"/>
    </source>
</evidence>
<accession>A0A4S2CR57</accession>
<dbReference type="AlphaFoldDB" id="A0A4S2CR57"/>
<organism evidence="8 9">
    <name type="scientific">Bacteroides caecimuris</name>
    <dbReference type="NCBI Taxonomy" id="1796613"/>
    <lineage>
        <taxon>Bacteria</taxon>
        <taxon>Pseudomonadati</taxon>
        <taxon>Bacteroidota</taxon>
        <taxon>Bacteroidia</taxon>
        <taxon>Bacteroidales</taxon>
        <taxon>Bacteroidaceae</taxon>
        <taxon>Bacteroides</taxon>
    </lineage>
</organism>
<evidence type="ECO:0000313" key="8">
    <source>
        <dbReference type="EMBL" id="TGY30433.1"/>
    </source>
</evidence>
<dbReference type="GO" id="GO:0004553">
    <property type="term" value="F:hydrolase activity, hydrolyzing O-glycosyl compounds"/>
    <property type="evidence" value="ECO:0007669"/>
    <property type="project" value="InterPro"/>
</dbReference>